<feature type="compositionally biased region" description="Gly residues" evidence="4">
    <location>
        <begin position="76"/>
        <end position="98"/>
    </location>
</feature>
<dbReference type="GO" id="GO:0004197">
    <property type="term" value="F:cysteine-type endopeptidase activity"/>
    <property type="evidence" value="ECO:0007669"/>
    <property type="project" value="InterPro"/>
</dbReference>
<dbReference type="PANTHER" id="PTHR48104">
    <property type="entry name" value="METACASPASE-4"/>
    <property type="match status" value="1"/>
</dbReference>
<keyword evidence="3" id="KW-0378">Hydrolase</keyword>
<accession>A0A5C5FSD2</accession>
<evidence type="ECO:0000256" key="4">
    <source>
        <dbReference type="SAM" id="MobiDB-lite"/>
    </source>
</evidence>
<dbReference type="PANTHER" id="PTHR48104:SF30">
    <property type="entry name" value="METACASPASE-1"/>
    <property type="match status" value="1"/>
</dbReference>
<keyword evidence="7" id="KW-1185">Reference proteome</keyword>
<dbReference type="Proteomes" id="UP000311382">
    <property type="component" value="Unassembled WGS sequence"/>
</dbReference>
<proteinExistence type="inferred from homology"/>
<comment type="caution">
    <text evidence="6">The sequence shown here is derived from an EMBL/GenBank/DDBJ whole genome shotgun (WGS) entry which is preliminary data.</text>
</comment>
<protein>
    <submittedName>
        <fullName evidence="6">Metacaspase-1</fullName>
    </submittedName>
</protein>
<evidence type="ECO:0000256" key="1">
    <source>
        <dbReference type="ARBA" id="ARBA00009005"/>
    </source>
</evidence>
<keyword evidence="2" id="KW-0053">Apoptosis</keyword>
<evidence type="ECO:0000256" key="2">
    <source>
        <dbReference type="ARBA" id="ARBA00022703"/>
    </source>
</evidence>
<dbReference type="STRING" id="5288.A0A5C5FSD2"/>
<dbReference type="EMBL" id="SOZI01000103">
    <property type="protein sequence ID" value="TNY19229.1"/>
    <property type="molecule type" value="Genomic_DNA"/>
</dbReference>
<gene>
    <name evidence="6" type="ORF">DMC30DRAFT_418094</name>
</gene>
<feature type="compositionally biased region" description="Pro residues" evidence="4">
    <location>
        <begin position="50"/>
        <end position="60"/>
    </location>
</feature>
<feature type="compositionally biased region" description="Polar residues" evidence="4">
    <location>
        <begin position="99"/>
        <end position="131"/>
    </location>
</feature>
<evidence type="ECO:0000313" key="6">
    <source>
        <dbReference type="EMBL" id="TNY19229.1"/>
    </source>
</evidence>
<dbReference type="SUPFAM" id="SSF52129">
    <property type="entry name" value="Caspase-like"/>
    <property type="match status" value="1"/>
</dbReference>
<feature type="region of interest" description="Disordered" evidence="4">
    <location>
        <begin position="16"/>
        <end position="155"/>
    </location>
</feature>
<feature type="domain" description="Peptidase C14 caspase" evidence="5">
    <location>
        <begin position="179"/>
        <end position="462"/>
    </location>
</feature>
<sequence>MAYPGQKYHMGYKHTVIPEGQGQPQFGGPPPQQYGQPQYGQPQFGGGYGGPPPPPGPPPQFGGGYGAPPPGPPPGQYGGGYGGGGGGGSGGGYGGGRDNGSSGYNHPHASQQQYNAPPAFSGQSPYPQQYGTAPGPPPTHYGAQPQRYNGPPQYQGGQFEMHMQPPSNMSGYYSQLTGKRKALLIGINYEGTSSALKGCHNDVRNVSKFLVERYGYKEEDMVLLLDERGAAPMSIPTRENMIRAMQWLVRDARPNDSLFFHYSGHGGQTRGNEGDEVDGMDETLYPLDHKTAGHIVDNDLHRIMVGPLPQGCRLTAIFDCCHSGSALDLPYMYSTKGKLKEPNMLADAGSGALGAATSYLRGDIGGVFKTLTSVGKRLANGDKATEYTKQTRSSNADVISLSGCKDTQTSADTSMAGKATGAMSWALIASLTKYPQQTWLQLLNTIRDEIKTYSQKPQLACSHEMDLNLIAAF</sequence>
<organism evidence="6 7">
    <name type="scientific">Rhodotorula diobovata</name>
    <dbReference type="NCBI Taxonomy" id="5288"/>
    <lineage>
        <taxon>Eukaryota</taxon>
        <taxon>Fungi</taxon>
        <taxon>Dikarya</taxon>
        <taxon>Basidiomycota</taxon>
        <taxon>Pucciniomycotina</taxon>
        <taxon>Microbotryomycetes</taxon>
        <taxon>Sporidiobolales</taxon>
        <taxon>Sporidiobolaceae</taxon>
        <taxon>Rhodotorula</taxon>
    </lineage>
</organism>
<dbReference type="InterPro" id="IPR011600">
    <property type="entry name" value="Pept_C14_caspase"/>
</dbReference>
<dbReference type="GO" id="GO:0006508">
    <property type="term" value="P:proteolysis"/>
    <property type="evidence" value="ECO:0007669"/>
    <property type="project" value="InterPro"/>
</dbReference>
<comment type="similarity">
    <text evidence="1">Belongs to the peptidase C14B family.</text>
</comment>
<feature type="compositionally biased region" description="Low complexity" evidence="4">
    <location>
        <begin position="33"/>
        <end position="42"/>
    </location>
</feature>
<keyword evidence="3" id="KW-0788">Thiol protease</keyword>
<dbReference type="GO" id="GO:0006915">
    <property type="term" value="P:apoptotic process"/>
    <property type="evidence" value="ECO:0007669"/>
    <property type="project" value="UniProtKB-KW"/>
</dbReference>
<dbReference type="OrthoDB" id="3223806at2759"/>
<name>A0A5C5FSD2_9BASI</name>
<evidence type="ECO:0000313" key="7">
    <source>
        <dbReference type="Proteomes" id="UP000311382"/>
    </source>
</evidence>
<evidence type="ECO:0000256" key="3">
    <source>
        <dbReference type="ARBA" id="ARBA00022807"/>
    </source>
</evidence>
<keyword evidence="3" id="KW-0645">Protease</keyword>
<evidence type="ECO:0000259" key="5">
    <source>
        <dbReference type="Pfam" id="PF00656"/>
    </source>
</evidence>
<dbReference type="Pfam" id="PF00656">
    <property type="entry name" value="Peptidase_C14"/>
    <property type="match status" value="1"/>
</dbReference>
<dbReference type="GO" id="GO:0005737">
    <property type="term" value="C:cytoplasm"/>
    <property type="evidence" value="ECO:0007669"/>
    <property type="project" value="TreeGrafter"/>
</dbReference>
<dbReference type="InterPro" id="IPR029030">
    <property type="entry name" value="Caspase-like_dom_sf"/>
</dbReference>
<dbReference type="Gene3D" id="3.40.50.12660">
    <property type="match status" value="2"/>
</dbReference>
<reference evidence="6 7" key="1">
    <citation type="submission" date="2019-03" db="EMBL/GenBank/DDBJ databases">
        <title>Rhodosporidium diobovatum UCD-FST 08-225 genome sequencing, assembly, and annotation.</title>
        <authorList>
            <person name="Fakankun I.U."/>
            <person name="Fristensky B."/>
            <person name="Levin D.B."/>
        </authorList>
    </citation>
    <scope>NUCLEOTIDE SEQUENCE [LARGE SCALE GENOMIC DNA]</scope>
    <source>
        <strain evidence="6 7">UCD-FST 08-225</strain>
    </source>
</reference>
<dbReference type="InterPro" id="IPR050452">
    <property type="entry name" value="Metacaspase"/>
</dbReference>
<dbReference type="AlphaFoldDB" id="A0A5C5FSD2"/>